<accession>A0AAW1R826</accession>
<dbReference type="Proteomes" id="UP001489004">
    <property type="component" value="Unassembled WGS sequence"/>
</dbReference>
<sequence>MLVGLPVVLPLLALYASRQREKGVLKAAVRAATKEAQATTSAVIATTVQDALLEMKAELQQAQSQQLQRQPQGSQLRSIEAKLAAMEGSVLSAGRSAQEAARQVDASGAKLARTTAAQLDSVLAALRREVRAELQTSSSDPASALARLEGRLASLEGSLNGMEMSQVEGMRRLTNSLTSAIADAEEALQATVRAETMRALEPVRRLPQMLATALPVTDITALQPIADGALPVMASLTPEERRALRELVAEETRKGSQRVVDAQVQALKRASAQPVLLADEQWAALGKRLASIERNMQHLSASQEEASSSSQGDMERLAEQLRGAKRDIVAVLEGLVPDGQLSEAVLDGLAGVQQSLQRLQAQVTATEQAIESSPARIDERGDLSRVLEPLQQSLEGIRADQAAGPPSSSQEAADEDSKEAAFKRMQALLAARNDLPSPQASPSQASDAFDRRSTNAQASTSGSTSSPTNQPNSNSQVPIDSWLDGPRRYEPHPLLDDQLHFSDPGGPRNATGRPAGPDVPAGYADQAAERQSDTPRWPGGSEYDGSSGGVDAYGRPILERPATPEPSASPPGYASTSPDADSSSNGTGQSASNGRDPWSSSQANSSGPGTSYDSDGRPPYYSGSERLSDRGNEIEQPGAYGDGQPMYYGDQPPADDRLYAAGQPDPRSDPYQSDGSQPCYMGEADALLREAVACFQEAAALKPASVKVLGNWGNALLAAGSNKKQFVDVLRSGPLPVAGEEEALGLADLRLVQEAEELLIQAGRRFLAVLQQQPDDPKALSNWAKALCVRAALATDPQTAAALYESAIAKFEACLEIDPDNVTALCACGFALRDLAQTQSKPRRVRELLEDARSYLQAAADRGPIDDTSIEQAIRQCDEDLEDLRAGASGR</sequence>
<feature type="compositionally biased region" description="Polar residues" evidence="1">
    <location>
        <begin position="574"/>
        <end position="613"/>
    </location>
</feature>
<feature type="compositionally biased region" description="Basic and acidic residues" evidence="1">
    <location>
        <begin position="485"/>
        <end position="500"/>
    </location>
</feature>
<organism evidence="3 4">
    <name type="scientific">[Myrmecia] bisecta</name>
    <dbReference type="NCBI Taxonomy" id="41462"/>
    <lineage>
        <taxon>Eukaryota</taxon>
        <taxon>Viridiplantae</taxon>
        <taxon>Chlorophyta</taxon>
        <taxon>core chlorophytes</taxon>
        <taxon>Trebouxiophyceae</taxon>
        <taxon>Trebouxiales</taxon>
        <taxon>Trebouxiaceae</taxon>
        <taxon>Myrmecia</taxon>
    </lineage>
</organism>
<evidence type="ECO:0000256" key="1">
    <source>
        <dbReference type="SAM" id="MobiDB-lite"/>
    </source>
</evidence>
<protein>
    <submittedName>
        <fullName evidence="3">Uncharacterized protein</fullName>
    </submittedName>
</protein>
<gene>
    <name evidence="3" type="ORF">WJX72_008642</name>
</gene>
<dbReference type="EMBL" id="JALJOR010000001">
    <property type="protein sequence ID" value="KAK9829919.1"/>
    <property type="molecule type" value="Genomic_DNA"/>
</dbReference>
<dbReference type="PANTHER" id="PTHR36888">
    <property type="entry name" value="TETRATRICOPEPTIDE-LIKE HELICAL DOMAIN-CONTAINING PROTEIN-RELATED"/>
    <property type="match status" value="1"/>
</dbReference>
<reference evidence="3 4" key="1">
    <citation type="journal article" date="2024" name="Nat. Commun.">
        <title>Phylogenomics reveals the evolutionary origins of lichenization in chlorophyte algae.</title>
        <authorList>
            <person name="Puginier C."/>
            <person name="Libourel C."/>
            <person name="Otte J."/>
            <person name="Skaloud P."/>
            <person name="Haon M."/>
            <person name="Grisel S."/>
            <person name="Petersen M."/>
            <person name="Berrin J.G."/>
            <person name="Delaux P.M."/>
            <person name="Dal Grande F."/>
            <person name="Keller J."/>
        </authorList>
    </citation>
    <scope>NUCLEOTIDE SEQUENCE [LARGE SCALE GENOMIC DNA]</scope>
    <source>
        <strain evidence="3 4">SAG 2043</strain>
    </source>
</reference>
<evidence type="ECO:0000313" key="4">
    <source>
        <dbReference type="Proteomes" id="UP001489004"/>
    </source>
</evidence>
<proteinExistence type="predicted"/>
<feature type="compositionally biased region" description="Low complexity" evidence="1">
    <location>
        <begin position="436"/>
        <end position="446"/>
    </location>
</feature>
<keyword evidence="4" id="KW-1185">Reference proteome</keyword>
<dbReference type="InterPro" id="IPR011990">
    <property type="entry name" value="TPR-like_helical_dom_sf"/>
</dbReference>
<feature type="signal peptide" evidence="2">
    <location>
        <begin position="1"/>
        <end position="18"/>
    </location>
</feature>
<dbReference type="Gene3D" id="1.25.40.10">
    <property type="entry name" value="Tetratricopeptide repeat domain"/>
    <property type="match status" value="1"/>
</dbReference>
<feature type="chain" id="PRO_5043609716" evidence="2">
    <location>
        <begin position="19"/>
        <end position="891"/>
    </location>
</feature>
<dbReference type="PANTHER" id="PTHR36888:SF2">
    <property type="entry name" value="TETRATRICOPEPTIDE REPEAT (TPR)-LIKE SUPERFAMILY PROTEIN"/>
    <property type="match status" value="1"/>
</dbReference>
<feature type="region of interest" description="Disordered" evidence="1">
    <location>
        <begin position="398"/>
        <end position="420"/>
    </location>
</feature>
<name>A0AAW1R826_9CHLO</name>
<dbReference type="AlphaFoldDB" id="A0AAW1R826"/>
<dbReference type="SUPFAM" id="SSF48452">
    <property type="entry name" value="TPR-like"/>
    <property type="match status" value="1"/>
</dbReference>
<feature type="compositionally biased region" description="Low complexity" evidence="1">
    <location>
        <begin position="454"/>
        <end position="475"/>
    </location>
</feature>
<keyword evidence="2" id="KW-0732">Signal</keyword>
<feature type="region of interest" description="Disordered" evidence="1">
    <location>
        <begin position="432"/>
        <end position="678"/>
    </location>
</feature>
<evidence type="ECO:0000313" key="3">
    <source>
        <dbReference type="EMBL" id="KAK9829919.1"/>
    </source>
</evidence>
<evidence type="ECO:0000256" key="2">
    <source>
        <dbReference type="SAM" id="SignalP"/>
    </source>
</evidence>
<comment type="caution">
    <text evidence="3">The sequence shown here is derived from an EMBL/GenBank/DDBJ whole genome shotgun (WGS) entry which is preliminary data.</text>
</comment>
<dbReference type="Pfam" id="PF06552">
    <property type="entry name" value="TOM20_plant"/>
    <property type="match status" value="1"/>
</dbReference>